<dbReference type="SUPFAM" id="SSF103481">
    <property type="entry name" value="Multidrug resistance efflux transporter EmrE"/>
    <property type="match status" value="2"/>
</dbReference>
<dbReference type="InterPro" id="IPR037185">
    <property type="entry name" value="EmrE-like"/>
</dbReference>
<feature type="signal peptide" evidence="2">
    <location>
        <begin position="1"/>
        <end position="22"/>
    </location>
</feature>
<feature type="chain" id="PRO_5015582233" evidence="2">
    <location>
        <begin position="23"/>
        <end position="293"/>
    </location>
</feature>
<feature type="transmembrane region" description="Helical" evidence="1">
    <location>
        <begin position="76"/>
        <end position="96"/>
    </location>
</feature>
<sequence>MTGSRNPRLGIFLMIASVAAFAAQDGFSRGLAGEYNTLMVVMIRYWAFAAFVLVAALRRPEGLRAATRTRRLPAHLLRGTLLVAEICLIVWGYTLIGLIESHALFAICPLLVVALSGPVLGERIGPARWMAVAAGMVGVLVLLRPGAGVFSWAALLPLSSALLFALFSVLTRLTTRDEPTFPAFFWPAIAGAVLMTVIGLPNLEPVHPDDIAPLAAYCAIAILSNWLILKTYEQIEAARVQPYAYLQIVFVAGIGISVYDEVLTLPVALGAAIVIAAGLFALSLERRPEGRAP</sequence>
<dbReference type="Proteomes" id="UP000241362">
    <property type="component" value="Unassembled WGS sequence"/>
</dbReference>
<feature type="transmembrane region" description="Helical" evidence="1">
    <location>
        <begin position="240"/>
        <end position="259"/>
    </location>
</feature>
<keyword evidence="1" id="KW-0472">Membrane</keyword>
<dbReference type="InterPro" id="IPR000620">
    <property type="entry name" value="EamA_dom"/>
</dbReference>
<feature type="domain" description="EamA" evidence="3">
    <location>
        <begin position="9"/>
        <end position="143"/>
    </location>
</feature>
<feature type="transmembrane region" description="Helical" evidence="1">
    <location>
        <begin position="38"/>
        <end position="56"/>
    </location>
</feature>
<feature type="transmembrane region" description="Helical" evidence="1">
    <location>
        <begin position="127"/>
        <end position="143"/>
    </location>
</feature>
<feature type="transmembrane region" description="Helical" evidence="1">
    <location>
        <begin position="102"/>
        <end position="120"/>
    </location>
</feature>
<name>A0A2T4J999_FUSBL</name>
<dbReference type="EMBL" id="PZKE01000007">
    <property type="protein sequence ID" value="PTE14485.1"/>
    <property type="molecule type" value="Genomic_DNA"/>
</dbReference>
<dbReference type="RefSeq" id="WP_107673175.1">
    <property type="nucleotide sequence ID" value="NZ_PZKE01000007.1"/>
</dbReference>
<evidence type="ECO:0000256" key="1">
    <source>
        <dbReference type="SAM" id="Phobius"/>
    </source>
</evidence>
<feature type="domain" description="EamA" evidence="3">
    <location>
        <begin position="152"/>
        <end position="280"/>
    </location>
</feature>
<keyword evidence="5" id="KW-1185">Reference proteome</keyword>
<dbReference type="PANTHER" id="PTHR22911:SF103">
    <property type="entry name" value="BLR2811 PROTEIN"/>
    <property type="match status" value="1"/>
</dbReference>
<comment type="caution">
    <text evidence="4">The sequence shown here is derived from an EMBL/GenBank/DDBJ whole genome shotgun (WGS) entry which is preliminary data.</text>
</comment>
<reference evidence="4 5" key="1">
    <citation type="submission" date="2018-03" db="EMBL/GenBank/DDBJ databases">
        <title>Rhodobacter blasticus.</title>
        <authorList>
            <person name="Meyer T.E."/>
            <person name="Miller S."/>
            <person name="Lodha T."/>
            <person name="Gandham S."/>
            <person name="Chintalapati S."/>
            <person name="Chintalapati V.R."/>
        </authorList>
    </citation>
    <scope>NUCLEOTIDE SEQUENCE [LARGE SCALE GENOMIC DNA]</scope>
    <source>
        <strain evidence="4 5">DSM 2131</strain>
    </source>
</reference>
<feature type="transmembrane region" description="Helical" evidence="1">
    <location>
        <begin position="181"/>
        <end position="199"/>
    </location>
</feature>
<evidence type="ECO:0000313" key="5">
    <source>
        <dbReference type="Proteomes" id="UP000241362"/>
    </source>
</evidence>
<evidence type="ECO:0000313" key="4">
    <source>
        <dbReference type="EMBL" id="PTE14485.1"/>
    </source>
</evidence>
<proteinExistence type="predicted"/>
<gene>
    <name evidence="4" type="ORF">C5F44_08900</name>
</gene>
<evidence type="ECO:0000256" key="2">
    <source>
        <dbReference type="SAM" id="SignalP"/>
    </source>
</evidence>
<dbReference type="PANTHER" id="PTHR22911">
    <property type="entry name" value="ACYL-MALONYL CONDENSING ENZYME-RELATED"/>
    <property type="match status" value="1"/>
</dbReference>
<protein>
    <submittedName>
        <fullName evidence="4">EamA family transporter</fullName>
    </submittedName>
</protein>
<keyword evidence="2" id="KW-0732">Signal</keyword>
<dbReference type="GO" id="GO:0016020">
    <property type="term" value="C:membrane"/>
    <property type="evidence" value="ECO:0007669"/>
    <property type="project" value="InterPro"/>
</dbReference>
<dbReference type="Pfam" id="PF00892">
    <property type="entry name" value="EamA"/>
    <property type="match status" value="2"/>
</dbReference>
<dbReference type="AlphaFoldDB" id="A0A2T4J999"/>
<keyword evidence="1" id="KW-0812">Transmembrane</keyword>
<evidence type="ECO:0000259" key="3">
    <source>
        <dbReference type="Pfam" id="PF00892"/>
    </source>
</evidence>
<feature type="transmembrane region" description="Helical" evidence="1">
    <location>
        <begin position="149"/>
        <end position="169"/>
    </location>
</feature>
<feature type="transmembrane region" description="Helical" evidence="1">
    <location>
        <begin position="211"/>
        <end position="228"/>
    </location>
</feature>
<organism evidence="4 5">
    <name type="scientific">Fuscovulum blasticum DSM 2131</name>
    <dbReference type="NCBI Taxonomy" id="1188250"/>
    <lineage>
        <taxon>Bacteria</taxon>
        <taxon>Pseudomonadati</taxon>
        <taxon>Pseudomonadota</taxon>
        <taxon>Alphaproteobacteria</taxon>
        <taxon>Rhodobacterales</taxon>
        <taxon>Paracoccaceae</taxon>
        <taxon>Pseudogemmobacter</taxon>
    </lineage>
</organism>
<feature type="transmembrane region" description="Helical" evidence="1">
    <location>
        <begin position="265"/>
        <end position="284"/>
    </location>
</feature>
<keyword evidence="1" id="KW-1133">Transmembrane helix</keyword>
<accession>A0A2T4J999</accession>